<feature type="binding site" evidence="13">
    <location>
        <position position="493"/>
    </location>
    <ligand>
        <name>substrate</name>
    </ligand>
</feature>
<dbReference type="InterPro" id="IPR055152">
    <property type="entry name" value="Transketolase-like_C_2"/>
</dbReference>
<evidence type="ECO:0000256" key="1">
    <source>
        <dbReference type="ARBA" id="ARBA00001913"/>
    </source>
</evidence>
<evidence type="ECO:0000313" key="18">
    <source>
        <dbReference type="EMBL" id="NIR75822.1"/>
    </source>
</evidence>
<dbReference type="SUPFAM" id="SSF52518">
    <property type="entry name" value="Thiamin diphosphate-binding fold (THDP-binding)"/>
    <property type="match status" value="2"/>
</dbReference>
<feature type="site" description="Important for catalytic activity" evidence="16">
    <location>
        <position position="279"/>
    </location>
</feature>
<name>A0AAE4ZAU4_9BACT</name>
<evidence type="ECO:0000256" key="10">
    <source>
        <dbReference type="ARBA" id="ARBA00049473"/>
    </source>
</evidence>
<evidence type="ECO:0000256" key="7">
    <source>
        <dbReference type="ARBA" id="ARBA00022723"/>
    </source>
</evidence>
<feature type="binding site" evidence="14">
    <location>
        <position position="279"/>
    </location>
    <ligand>
        <name>thiamine diphosphate</name>
        <dbReference type="ChEBI" id="CHEBI:58937"/>
    </ligand>
</feature>
<feature type="binding site" evidence="13">
    <location>
        <position position="31"/>
    </location>
    <ligand>
        <name>substrate</name>
    </ligand>
</feature>
<feature type="domain" description="Transketolase-like pyrimidine-binding" evidence="17">
    <location>
        <begin position="372"/>
        <end position="545"/>
    </location>
</feature>
<evidence type="ECO:0000256" key="14">
    <source>
        <dbReference type="PIRSR" id="PIRSR605478-3"/>
    </source>
</evidence>
<dbReference type="InterPro" id="IPR009014">
    <property type="entry name" value="Transketo_C/PFOR_II"/>
</dbReference>
<keyword evidence="6 18" id="KW-0808">Transferase</keyword>
<keyword evidence="8 15" id="KW-0460">Magnesium</keyword>
<dbReference type="NCBIfam" id="TIGR00232">
    <property type="entry name" value="tktlase_bact"/>
    <property type="match status" value="1"/>
</dbReference>
<dbReference type="SUPFAM" id="SSF52922">
    <property type="entry name" value="TK C-terminal domain-like"/>
    <property type="match status" value="1"/>
</dbReference>
<comment type="cofactor">
    <cofactor evidence="14">
        <name>thiamine diphosphate</name>
        <dbReference type="ChEBI" id="CHEBI:58937"/>
    </cofactor>
    <text evidence="14">Binds 1 thiamine pyrophosphate per subunit. During the reaction, the substrate forms a covalent intermediate with the cofactor.</text>
</comment>
<dbReference type="PROSITE" id="PS00802">
    <property type="entry name" value="TRANSKETOLASE_2"/>
    <property type="match status" value="1"/>
</dbReference>
<feature type="binding site" evidence="14">
    <location>
        <position position="457"/>
    </location>
    <ligand>
        <name>thiamine diphosphate</name>
        <dbReference type="ChEBI" id="CHEBI:58937"/>
    </ligand>
</feature>
<comment type="cofactor">
    <cofactor evidence="2">
        <name>Co(2+)</name>
        <dbReference type="ChEBI" id="CHEBI:48828"/>
    </cofactor>
</comment>
<evidence type="ECO:0000313" key="19">
    <source>
        <dbReference type="Proteomes" id="UP000702544"/>
    </source>
</evidence>
<dbReference type="InterPro" id="IPR020826">
    <property type="entry name" value="Transketolase_BS"/>
</dbReference>
<reference evidence="18 19" key="1">
    <citation type="submission" date="2020-01" db="EMBL/GenBank/DDBJ databases">
        <title>Genomes assembled from Gulf of Kutch pelagic sediment metagenomes.</title>
        <authorList>
            <person name="Chandrashekar M."/>
            <person name="Mahajan M.S."/>
            <person name="Dave K.J."/>
            <person name="Vatsa P."/>
            <person name="Nathani N.M."/>
        </authorList>
    </citation>
    <scope>NUCLEOTIDE SEQUENCE [LARGE SCALE GENOMIC DNA]</scope>
    <source>
        <strain evidence="18">KS3-K002</strain>
    </source>
</reference>
<dbReference type="Pfam" id="PF00456">
    <property type="entry name" value="Transketolase_N"/>
    <property type="match status" value="1"/>
</dbReference>
<dbReference type="Gene3D" id="3.40.50.970">
    <property type="match status" value="2"/>
</dbReference>
<feature type="binding site" evidence="15">
    <location>
        <position position="173"/>
    </location>
    <ligand>
        <name>Mg(2+)</name>
        <dbReference type="ChEBI" id="CHEBI:18420"/>
    </ligand>
</feature>
<evidence type="ECO:0000256" key="8">
    <source>
        <dbReference type="ARBA" id="ARBA00022842"/>
    </source>
</evidence>
<dbReference type="CDD" id="cd07033">
    <property type="entry name" value="TPP_PYR_DXS_TK_like"/>
    <property type="match status" value="1"/>
</dbReference>
<dbReference type="Proteomes" id="UP000702544">
    <property type="component" value="Unassembled WGS sequence"/>
</dbReference>
<dbReference type="Gene3D" id="3.40.50.920">
    <property type="match status" value="1"/>
</dbReference>
<dbReference type="PANTHER" id="PTHR43522:SF2">
    <property type="entry name" value="TRANSKETOLASE 1-RELATED"/>
    <property type="match status" value="1"/>
</dbReference>
<dbReference type="FunFam" id="3.40.50.920:FF:000003">
    <property type="entry name" value="Transketolase"/>
    <property type="match status" value="1"/>
</dbReference>
<feature type="binding site" evidence="13">
    <location>
        <position position="375"/>
    </location>
    <ligand>
        <name>substrate</name>
    </ligand>
</feature>
<evidence type="ECO:0000256" key="12">
    <source>
        <dbReference type="PIRSR" id="PIRSR605478-1"/>
    </source>
</evidence>
<dbReference type="InterPro" id="IPR005478">
    <property type="entry name" value="Transketolase_bac-like"/>
</dbReference>
<feature type="binding site" evidence="13">
    <location>
        <position position="540"/>
    </location>
    <ligand>
        <name>substrate</name>
    </ligand>
</feature>
<evidence type="ECO:0000259" key="17">
    <source>
        <dbReference type="SMART" id="SM00861"/>
    </source>
</evidence>
<dbReference type="InterPro" id="IPR005475">
    <property type="entry name" value="Transketolase-like_Pyr-bd"/>
</dbReference>
<evidence type="ECO:0000256" key="6">
    <source>
        <dbReference type="ARBA" id="ARBA00022679"/>
    </source>
</evidence>
<feature type="binding site" evidence="13">
    <location>
        <position position="489"/>
    </location>
    <ligand>
        <name>substrate</name>
    </ligand>
</feature>
<feature type="binding site" evidence="13">
    <location>
        <position position="279"/>
    </location>
    <ligand>
        <name>substrate</name>
    </ligand>
</feature>
<feature type="binding site" evidence="15">
    <location>
        <position position="203"/>
    </location>
    <ligand>
        <name>Mg(2+)</name>
        <dbReference type="ChEBI" id="CHEBI:18420"/>
    </ligand>
</feature>
<feature type="binding site" evidence="14">
    <location>
        <begin position="132"/>
        <end position="134"/>
    </location>
    <ligand>
        <name>thiamine diphosphate</name>
        <dbReference type="ChEBI" id="CHEBI:58937"/>
    </ligand>
</feature>
<keyword evidence="9 14" id="KW-0786">Thiamine pyrophosphate</keyword>
<feature type="binding site" evidence="13">
    <location>
        <position position="481"/>
    </location>
    <ligand>
        <name>substrate</name>
    </ligand>
</feature>
<feature type="binding site" evidence="13">
    <location>
        <position position="402"/>
    </location>
    <ligand>
        <name>substrate</name>
    </ligand>
</feature>
<dbReference type="CDD" id="cd02012">
    <property type="entry name" value="TPP_TK"/>
    <property type="match status" value="1"/>
</dbReference>
<feature type="binding site" evidence="14">
    <location>
        <position position="203"/>
    </location>
    <ligand>
        <name>thiamine diphosphate</name>
        <dbReference type="ChEBI" id="CHEBI:58937"/>
    </ligand>
</feature>
<evidence type="ECO:0000256" key="16">
    <source>
        <dbReference type="PIRSR" id="PIRSR605478-5"/>
    </source>
</evidence>
<evidence type="ECO:0000256" key="11">
    <source>
        <dbReference type="NCBIfam" id="TIGR00232"/>
    </source>
</evidence>
<feature type="active site" description="Proton donor" evidence="12">
    <location>
        <position position="432"/>
    </location>
</feature>
<dbReference type="Pfam" id="PF02779">
    <property type="entry name" value="Transket_pyr"/>
    <property type="match status" value="1"/>
</dbReference>
<feature type="binding site" evidence="15">
    <location>
        <position position="205"/>
    </location>
    <ligand>
        <name>Mg(2+)</name>
        <dbReference type="ChEBI" id="CHEBI:18420"/>
    </ligand>
</feature>
<comment type="caution">
    <text evidence="18">The sequence shown here is derived from an EMBL/GenBank/DDBJ whole genome shotgun (WGS) entry which is preliminary data.</text>
</comment>
<evidence type="ECO:0000256" key="5">
    <source>
        <dbReference type="ARBA" id="ARBA00013152"/>
    </source>
</evidence>
<comment type="catalytic activity">
    <reaction evidence="10">
        <text>D-sedoheptulose 7-phosphate + D-glyceraldehyde 3-phosphate = aldehydo-D-ribose 5-phosphate + D-xylulose 5-phosphate</text>
        <dbReference type="Rhea" id="RHEA:10508"/>
        <dbReference type="ChEBI" id="CHEBI:57483"/>
        <dbReference type="ChEBI" id="CHEBI:57737"/>
        <dbReference type="ChEBI" id="CHEBI:58273"/>
        <dbReference type="ChEBI" id="CHEBI:59776"/>
        <dbReference type="EC" id="2.2.1.1"/>
    </reaction>
</comment>
<evidence type="ECO:0000256" key="3">
    <source>
        <dbReference type="ARBA" id="ARBA00007131"/>
    </source>
</evidence>
<sequence length="687" mass="74662">MSGGASDLDQLAINTIRTLSMDAVEKADSGHPGTPMALAPVAYCLWQRFLRFDPNDPLWPGRDRFVLSAGHASMLLYSLLHLAGVKQVDGDGGVTDQLAVTLDEIKNFRQLESRTPGHPEFGLTTGVETTTGPLGQGVSVSVGMAIAGRWLAERFNRKGFDIYDYDVYALASDGDMMEGISSEAASLAGHLKLPNLCWVYDNNHISIDGSTDLAFSESVGDRFRAYGWQVIHVEDANDVAALHSAFAAFRDHSDGPTMIIVDSHIAYGAPTKQDTAEAHGSPLGEEDIRGAKKFYGWPEDKKFWVPDDVREAFASGIAARGGVLRDKWMETFAAYKEKYPELAGEIEMMQRRELPSGWDEGIPTFDPDEKGVATRAAGGKVLTAIAQKVPWLIGGAADLTPSTKTYLEFDGAGGDFGPEDHGARNLRFGVREHSMGAILSGLAHCGLRPYGATFLIFSDYMRPPIRLAALMELPVIYVFTHDSIGLGEDGPTHQPVEQLAALRAIPNLVVIRPCDANETAEAWRVVMQLQNRPAALALSRQKLPTLDRSRYAAADGLRRGAYVLAGPEEPEVVIIASGSEVDPALRAYEELAEEGVKVRVVSMPSRELFEEQDKTYQDSVLPPECQARVIVEAAVGLGWHRYVGAAGAAVVQDTFGASAPAKDTMRHFGFTPENIVAHARKQLSLNR</sequence>
<accession>A0AAE4ZAU4</accession>
<evidence type="ECO:0000256" key="13">
    <source>
        <dbReference type="PIRSR" id="PIRSR605478-2"/>
    </source>
</evidence>
<comment type="cofactor">
    <cofactor evidence="15">
        <name>Mg(2+)</name>
        <dbReference type="ChEBI" id="CHEBI:18420"/>
    </cofactor>
    <text evidence="15">Binds 1 Mg(2+) ion per subunit. Can also utilize other divalent metal cations, such as Ca(2+), Mn(2+) and Co(2+).</text>
</comment>
<dbReference type="InterPro" id="IPR029061">
    <property type="entry name" value="THDP-binding"/>
</dbReference>
<dbReference type="FunFam" id="3.40.50.970:FF:000004">
    <property type="entry name" value="Transketolase"/>
    <property type="match status" value="1"/>
</dbReference>
<dbReference type="Pfam" id="PF22613">
    <property type="entry name" value="Transketolase_C_1"/>
    <property type="match status" value="1"/>
</dbReference>
<dbReference type="InterPro" id="IPR005474">
    <property type="entry name" value="Transketolase_N"/>
</dbReference>
<gene>
    <name evidence="18" type="primary">tkt</name>
    <name evidence="18" type="ORF">GWO12_12035</name>
</gene>
<evidence type="ECO:0000256" key="9">
    <source>
        <dbReference type="ARBA" id="ARBA00023052"/>
    </source>
</evidence>
<dbReference type="EMBL" id="JAACAK010000096">
    <property type="protein sequence ID" value="NIR75822.1"/>
    <property type="molecule type" value="Genomic_DNA"/>
</dbReference>
<dbReference type="GO" id="GO:0009052">
    <property type="term" value="P:pentose-phosphate shunt, non-oxidative branch"/>
    <property type="evidence" value="ECO:0007669"/>
    <property type="project" value="UniProtKB-ARBA"/>
</dbReference>
<dbReference type="FunFam" id="3.40.50.970:FF:000003">
    <property type="entry name" value="Transketolase"/>
    <property type="match status" value="1"/>
</dbReference>
<keyword evidence="7 15" id="KW-0479">Metal-binding</keyword>
<evidence type="ECO:0000256" key="2">
    <source>
        <dbReference type="ARBA" id="ARBA00001941"/>
    </source>
</evidence>
<comment type="similarity">
    <text evidence="3">Belongs to the transketolase family.</text>
</comment>
<proteinExistence type="inferred from homology"/>
<dbReference type="GO" id="GO:0046872">
    <property type="term" value="F:metal ion binding"/>
    <property type="evidence" value="ECO:0007669"/>
    <property type="project" value="UniProtKB-KW"/>
</dbReference>
<feature type="site" description="Important for catalytic activity" evidence="16">
    <location>
        <position position="31"/>
    </location>
</feature>
<dbReference type="GO" id="GO:0005829">
    <property type="term" value="C:cytosol"/>
    <property type="evidence" value="ECO:0007669"/>
    <property type="project" value="TreeGrafter"/>
</dbReference>
<dbReference type="PANTHER" id="PTHR43522">
    <property type="entry name" value="TRANSKETOLASE"/>
    <property type="match status" value="1"/>
</dbReference>
<feature type="binding site" evidence="14">
    <location>
        <position position="71"/>
    </location>
    <ligand>
        <name>thiamine diphosphate</name>
        <dbReference type="ChEBI" id="CHEBI:58937"/>
    </ligand>
</feature>
<evidence type="ECO:0000256" key="4">
    <source>
        <dbReference type="ARBA" id="ARBA00011738"/>
    </source>
</evidence>
<comment type="subunit">
    <text evidence="4">Homodimer.</text>
</comment>
<evidence type="ECO:0000256" key="15">
    <source>
        <dbReference type="PIRSR" id="PIRSR605478-4"/>
    </source>
</evidence>
<protein>
    <recommendedName>
        <fullName evidence="5 11">Transketolase</fullName>
        <ecNumber evidence="5 11">2.2.1.1</ecNumber>
    </recommendedName>
</protein>
<comment type="cofactor">
    <cofactor evidence="1">
        <name>Ca(2+)</name>
        <dbReference type="ChEBI" id="CHEBI:29108"/>
    </cofactor>
</comment>
<organism evidence="18 19">
    <name type="scientific">Candidatus Kutchimonas denitrificans</name>
    <dbReference type="NCBI Taxonomy" id="3056748"/>
    <lineage>
        <taxon>Bacteria</taxon>
        <taxon>Pseudomonadati</taxon>
        <taxon>Gemmatimonadota</taxon>
        <taxon>Gemmatimonadia</taxon>
        <taxon>Candidatus Palauibacterales</taxon>
        <taxon>Candidatus Palauibacteraceae</taxon>
        <taxon>Candidatus Kutchimonas</taxon>
    </lineage>
</organism>
<dbReference type="EC" id="2.2.1.1" evidence="5 11"/>
<dbReference type="GO" id="GO:0004802">
    <property type="term" value="F:transketolase activity"/>
    <property type="evidence" value="ECO:0007669"/>
    <property type="project" value="UniProtKB-UniRule"/>
</dbReference>
<dbReference type="SMART" id="SM00861">
    <property type="entry name" value="Transket_pyr"/>
    <property type="match status" value="1"/>
</dbReference>
<dbReference type="InterPro" id="IPR033247">
    <property type="entry name" value="Transketolase_fam"/>
</dbReference>
<feature type="binding site" evidence="14">
    <location>
        <position position="174"/>
    </location>
    <ligand>
        <name>thiamine diphosphate</name>
        <dbReference type="ChEBI" id="CHEBI:58937"/>
    </ligand>
</feature>
<dbReference type="AlphaFoldDB" id="A0AAE4ZAU4"/>